<protein>
    <submittedName>
        <fullName evidence="1">Uncharacterized protein</fullName>
    </submittedName>
</protein>
<dbReference type="KEGG" id="bcom:BAUCODRAFT_33315"/>
<keyword evidence="2" id="KW-1185">Reference proteome</keyword>
<evidence type="ECO:0000313" key="1">
    <source>
        <dbReference type="EMBL" id="EMC97592.1"/>
    </source>
</evidence>
<gene>
    <name evidence="1" type="ORF">BAUCODRAFT_33315</name>
</gene>
<dbReference type="AlphaFoldDB" id="M2LSW7"/>
<reference evidence="1 2" key="1">
    <citation type="journal article" date="2012" name="PLoS Pathog.">
        <title>Diverse lifestyles and strategies of plant pathogenesis encoded in the genomes of eighteen Dothideomycetes fungi.</title>
        <authorList>
            <person name="Ohm R.A."/>
            <person name="Feau N."/>
            <person name="Henrissat B."/>
            <person name="Schoch C.L."/>
            <person name="Horwitz B.A."/>
            <person name="Barry K.W."/>
            <person name="Condon B.J."/>
            <person name="Copeland A.C."/>
            <person name="Dhillon B."/>
            <person name="Glaser F."/>
            <person name="Hesse C.N."/>
            <person name="Kosti I."/>
            <person name="LaButti K."/>
            <person name="Lindquist E.A."/>
            <person name="Lucas S."/>
            <person name="Salamov A.A."/>
            <person name="Bradshaw R.E."/>
            <person name="Ciuffetti L."/>
            <person name="Hamelin R.C."/>
            <person name="Kema G.H.J."/>
            <person name="Lawrence C."/>
            <person name="Scott J.A."/>
            <person name="Spatafora J.W."/>
            <person name="Turgeon B.G."/>
            <person name="de Wit P.J.G.M."/>
            <person name="Zhong S."/>
            <person name="Goodwin S.B."/>
            <person name="Grigoriev I.V."/>
        </authorList>
    </citation>
    <scope>NUCLEOTIDE SEQUENCE [LARGE SCALE GENOMIC DNA]</scope>
    <source>
        <strain evidence="1 2">UAMH 10762</strain>
    </source>
</reference>
<evidence type="ECO:0000313" key="2">
    <source>
        <dbReference type="Proteomes" id="UP000011761"/>
    </source>
</evidence>
<dbReference type="Proteomes" id="UP000011761">
    <property type="component" value="Unassembled WGS sequence"/>
</dbReference>
<dbReference type="RefSeq" id="XP_007675292.1">
    <property type="nucleotide sequence ID" value="XM_007677102.1"/>
</dbReference>
<name>M2LSW7_BAUPA</name>
<accession>M2LSW7</accession>
<dbReference type="EMBL" id="KB445554">
    <property type="protein sequence ID" value="EMC97592.1"/>
    <property type="molecule type" value="Genomic_DNA"/>
</dbReference>
<sequence>MLITVASHEACVHPNRLIVDVRHEVRGAKEGVSEDDISMIACIMDVETVGLRAIALQSWMTIQGDSW</sequence>
<dbReference type="HOGENOM" id="CLU_2811939_0_0_1"/>
<organism evidence="1 2">
    <name type="scientific">Baudoinia panamericana (strain UAMH 10762)</name>
    <name type="common">Angels' share fungus</name>
    <name type="synonym">Baudoinia compniacensis (strain UAMH 10762)</name>
    <dbReference type="NCBI Taxonomy" id="717646"/>
    <lineage>
        <taxon>Eukaryota</taxon>
        <taxon>Fungi</taxon>
        <taxon>Dikarya</taxon>
        <taxon>Ascomycota</taxon>
        <taxon>Pezizomycotina</taxon>
        <taxon>Dothideomycetes</taxon>
        <taxon>Dothideomycetidae</taxon>
        <taxon>Mycosphaerellales</taxon>
        <taxon>Teratosphaeriaceae</taxon>
        <taxon>Baudoinia</taxon>
    </lineage>
</organism>
<dbReference type="GeneID" id="19112074"/>
<proteinExistence type="predicted"/>